<comment type="caution">
    <text evidence="14">The sequence shown here is derived from an EMBL/GenBank/DDBJ whole genome shotgun (WGS) entry which is preliminary data.</text>
</comment>
<evidence type="ECO:0000256" key="4">
    <source>
        <dbReference type="ARBA" id="ARBA00022598"/>
    </source>
</evidence>
<evidence type="ECO:0000256" key="11">
    <source>
        <dbReference type="RuleBase" id="RU363037"/>
    </source>
</evidence>
<dbReference type="CDD" id="cd00808">
    <property type="entry name" value="GluRS_core"/>
    <property type="match status" value="1"/>
</dbReference>
<dbReference type="InterPro" id="IPR049940">
    <property type="entry name" value="GluQ/Sye"/>
</dbReference>
<dbReference type="GO" id="GO:0004818">
    <property type="term" value="F:glutamate-tRNA ligase activity"/>
    <property type="evidence" value="ECO:0007669"/>
    <property type="project" value="UniProtKB-EC"/>
</dbReference>
<dbReference type="EC" id="6.1.1.17" evidence="3"/>
<dbReference type="EMBL" id="MRVG01000011">
    <property type="protein sequence ID" value="PMB64911.1"/>
    <property type="molecule type" value="Genomic_DNA"/>
</dbReference>
<evidence type="ECO:0000256" key="5">
    <source>
        <dbReference type="ARBA" id="ARBA00022741"/>
    </source>
</evidence>
<evidence type="ECO:0000256" key="2">
    <source>
        <dbReference type="ARBA" id="ARBA00007894"/>
    </source>
</evidence>
<dbReference type="GO" id="GO:0005524">
    <property type="term" value="F:ATP binding"/>
    <property type="evidence" value="ECO:0007669"/>
    <property type="project" value="UniProtKB-KW"/>
</dbReference>
<dbReference type="AlphaFoldDB" id="A0A2N6NCB1"/>
<feature type="domain" description="Glutamyl/glutaminyl-tRNA synthetase class Ib catalytic" evidence="13">
    <location>
        <begin position="144"/>
        <end position="427"/>
    </location>
</feature>
<sequence length="667" mass="72939">MATRSATEPALASPQVSSLPPLFTRGGRGPANLDADFTTSKSRHAMSLILLPHGAHAVMSLARPPCQIPIRRLLLRCRPLPRCFHVCASRHHEPASSSPSSSAEQPTRGLRGLGLLTGNKGKTQRKPGTPAPRYNLGQSADLPIRARFAPSPTGYLHLGSLRTALFNNVAARASKDGGAFILRIEDTDQSRLVHDAESRLLQDLAWAGLSWDEGPDCGGPYGPYRQSERLPIYKEHVQALLDKGHAYRCFCTPSQLDAQRQALHEAGRPTHYPGTCRAVDANESTRRAAAGEPHVVRFRGGAACGRPKLRDAIYGHFQKSEDEDDFILLKSDGFPTYHFACVVDDHLMKITHVIRGEEWLISAPKHIALYQAFGWQPPIFAHLGLLVNPDGTKLSKRNADVNLSTYQTTGHIFPAALLSWLANLGSSFKPNVQPPRCVDDIAQALTFKFTRGGIKLNVEKLHHFNAKYRDLLLRQPLGSLPPYEAALLRTHLLAPTLDAVRAATGHGVSAWPSASLPLDLVPQLTAGIDNDDTHSAYIHAVLASRDGGFHDASDVVEQHPYLFWRPPQAVYRASAAATPPDARVLAALERVLAQEDVWRGDDDGQRVVEALRGILDPQAVEALTMHNVLRLVGAGGQDVVSQSSGRMLATLGRDEWQHRLQCVQEVT</sequence>
<dbReference type="OMA" id="QHPYLFW"/>
<evidence type="ECO:0000256" key="1">
    <source>
        <dbReference type="ARBA" id="ARBA00004173"/>
    </source>
</evidence>
<dbReference type="Gene3D" id="3.40.50.620">
    <property type="entry name" value="HUPs"/>
    <property type="match status" value="1"/>
</dbReference>
<comment type="similarity">
    <text evidence="2">Belongs to the class-I aminoacyl-tRNA synthetase family. Glutamate--tRNA ligase type 1 subfamily.</text>
</comment>
<dbReference type="PANTHER" id="PTHR43311">
    <property type="entry name" value="GLUTAMATE--TRNA LIGASE"/>
    <property type="match status" value="1"/>
</dbReference>
<dbReference type="GO" id="GO:0006424">
    <property type="term" value="P:glutamyl-tRNA aminoacylation"/>
    <property type="evidence" value="ECO:0007669"/>
    <property type="project" value="InterPro"/>
</dbReference>
<evidence type="ECO:0000256" key="8">
    <source>
        <dbReference type="ARBA" id="ARBA00023146"/>
    </source>
</evidence>
<dbReference type="InterPro" id="IPR033910">
    <property type="entry name" value="GluRS_core"/>
</dbReference>
<dbReference type="InterPro" id="IPR004527">
    <property type="entry name" value="Glu-tRNA-ligase_bac/mito"/>
</dbReference>
<dbReference type="GO" id="GO:0005739">
    <property type="term" value="C:mitochondrion"/>
    <property type="evidence" value="ECO:0007669"/>
    <property type="project" value="UniProtKB-SubCell"/>
</dbReference>
<protein>
    <recommendedName>
        <fullName evidence="10">Glutamate--tRNA ligase, mitochondrial</fullName>
        <ecNumber evidence="3">6.1.1.17</ecNumber>
    </recommendedName>
    <alternativeName>
        <fullName evidence="9">Glutamyl-tRNA synthetase</fullName>
    </alternativeName>
</protein>
<name>A0A2N6NCB1_BEABA</name>
<evidence type="ECO:0000256" key="12">
    <source>
        <dbReference type="SAM" id="MobiDB-lite"/>
    </source>
</evidence>
<dbReference type="NCBIfam" id="TIGR00464">
    <property type="entry name" value="gltX_bact"/>
    <property type="match status" value="1"/>
</dbReference>
<gene>
    <name evidence="14" type="primary">gltX</name>
    <name evidence="14" type="ORF">BM221_009098</name>
</gene>
<dbReference type="PRINTS" id="PR00987">
    <property type="entry name" value="TRNASYNTHGLU"/>
</dbReference>
<proteinExistence type="inferred from homology"/>
<dbReference type="GO" id="GO:0008270">
    <property type="term" value="F:zinc ion binding"/>
    <property type="evidence" value="ECO:0007669"/>
    <property type="project" value="InterPro"/>
</dbReference>
<feature type="region of interest" description="Disordered" evidence="12">
    <location>
        <begin position="91"/>
        <end position="136"/>
    </location>
</feature>
<keyword evidence="6 11" id="KW-0067">ATP-binding</keyword>
<dbReference type="InterPro" id="IPR020058">
    <property type="entry name" value="Glu/Gln-tRNA-synth_Ib_cat-dom"/>
</dbReference>
<feature type="compositionally biased region" description="Low complexity" evidence="12">
    <location>
        <begin position="95"/>
        <end position="118"/>
    </location>
</feature>
<evidence type="ECO:0000259" key="13">
    <source>
        <dbReference type="Pfam" id="PF00749"/>
    </source>
</evidence>
<dbReference type="InterPro" id="IPR014729">
    <property type="entry name" value="Rossmann-like_a/b/a_fold"/>
</dbReference>
<dbReference type="InterPro" id="IPR000924">
    <property type="entry name" value="Glu/Gln-tRNA-synth"/>
</dbReference>
<feature type="region of interest" description="Disordered" evidence="12">
    <location>
        <begin position="1"/>
        <end position="27"/>
    </location>
</feature>
<dbReference type="SUPFAM" id="SSF52374">
    <property type="entry name" value="Nucleotidylyl transferase"/>
    <property type="match status" value="1"/>
</dbReference>
<comment type="subcellular location">
    <subcellularLocation>
        <location evidence="1">Mitochondrion</location>
    </subcellularLocation>
</comment>
<dbReference type="HAMAP" id="MF_00022">
    <property type="entry name" value="Glu_tRNA_synth_type1"/>
    <property type="match status" value="1"/>
</dbReference>
<dbReference type="Pfam" id="PF00749">
    <property type="entry name" value="tRNA-synt_1c"/>
    <property type="match status" value="1"/>
</dbReference>
<reference evidence="14 15" key="1">
    <citation type="journal article" date="2016" name="Appl. Microbiol. Biotechnol.">
        <title>Characterization of T-DNA insertion mutants with decreased virulence in the entomopathogenic fungus Beauveria bassiana JEF-007.</title>
        <authorList>
            <person name="Kim S."/>
            <person name="Lee S.J."/>
            <person name="Nai Y.S."/>
            <person name="Yu J.S."/>
            <person name="Lee M.R."/>
            <person name="Yang Y.T."/>
            <person name="Kim J.S."/>
        </authorList>
    </citation>
    <scope>NUCLEOTIDE SEQUENCE [LARGE SCALE GENOMIC DNA]</scope>
    <source>
        <strain evidence="14 15">JEF-007</strain>
    </source>
</reference>
<evidence type="ECO:0000256" key="6">
    <source>
        <dbReference type="ARBA" id="ARBA00022840"/>
    </source>
</evidence>
<keyword evidence="7 11" id="KW-0648">Protein biosynthesis</keyword>
<accession>A0A2N6NCB1</accession>
<evidence type="ECO:0000256" key="10">
    <source>
        <dbReference type="ARBA" id="ARBA00072917"/>
    </source>
</evidence>
<keyword evidence="8 11" id="KW-0030">Aminoacyl-tRNA synthetase</keyword>
<evidence type="ECO:0000313" key="15">
    <source>
        <dbReference type="Proteomes" id="UP000235728"/>
    </source>
</evidence>
<dbReference type="Proteomes" id="UP000235728">
    <property type="component" value="Unassembled WGS sequence"/>
</dbReference>
<evidence type="ECO:0000256" key="7">
    <source>
        <dbReference type="ARBA" id="ARBA00022917"/>
    </source>
</evidence>
<dbReference type="FunFam" id="3.40.50.620:FF:000045">
    <property type="entry name" value="Glutamate--tRNA ligase, mitochondrial"/>
    <property type="match status" value="1"/>
</dbReference>
<evidence type="ECO:0000256" key="9">
    <source>
        <dbReference type="ARBA" id="ARBA00030865"/>
    </source>
</evidence>
<dbReference type="PANTHER" id="PTHR43311:SF2">
    <property type="entry name" value="GLUTAMATE--TRNA LIGASE, MITOCHONDRIAL-RELATED"/>
    <property type="match status" value="1"/>
</dbReference>
<evidence type="ECO:0000256" key="3">
    <source>
        <dbReference type="ARBA" id="ARBA00012835"/>
    </source>
</evidence>
<organism evidence="14 15">
    <name type="scientific">Beauveria bassiana</name>
    <name type="common">White muscardine disease fungus</name>
    <name type="synonym">Tritirachium shiotae</name>
    <dbReference type="NCBI Taxonomy" id="176275"/>
    <lineage>
        <taxon>Eukaryota</taxon>
        <taxon>Fungi</taxon>
        <taxon>Dikarya</taxon>
        <taxon>Ascomycota</taxon>
        <taxon>Pezizomycotina</taxon>
        <taxon>Sordariomycetes</taxon>
        <taxon>Hypocreomycetidae</taxon>
        <taxon>Hypocreales</taxon>
        <taxon>Cordycipitaceae</taxon>
        <taxon>Beauveria</taxon>
    </lineage>
</organism>
<keyword evidence="4 11" id="KW-0436">Ligase</keyword>
<evidence type="ECO:0000313" key="14">
    <source>
        <dbReference type="EMBL" id="PMB64911.1"/>
    </source>
</evidence>
<keyword evidence="5 11" id="KW-0547">Nucleotide-binding</keyword>